<dbReference type="PANTHER" id="PTHR22916">
    <property type="entry name" value="GLYCOSYLTRANSFERASE"/>
    <property type="match status" value="1"/>
</dbReference>
<name>A0A1D7QBK4_9SPHI</name>
<dbReference type="PANTHER" id="PTHR22916:SF3">
    <property type="entry name" value="UDP-GLCNAC:BETAGAL BETA-1,3-N-ACETYLGLUCOSAMINYLTRANSFERASE-LIKE PROTEIN 1"/>
    <property type="match status" value="1"/>
</dbReference>
<dbReference type="Pfam" id="PF00535">
    <property type="entry name" value="Glycos_transf_2"/>
    <property type="match status" value="1"/>
</dbReference>
<dbReference type="RefSeq" id="WP_069377758.1">
    <property type="nucleotide sequence ID" value="NZ_CP017141.1"/>
</dbReference>
<dbReference type="InterPro" id="IPR001173">
    <property type="entry name" value="Glyco_trans_2-like"/>
</dbReference>
<accession>A0A1D7QBK4</accession>
<keyword evidence="3" id="KW-1185">Reference proteome</keyword>
<dbReference type="SUPFAM" id="SSF53448">
    <property type="entry name" value="Nucleotide-diphospho-sugar transferases"/>
    <property type="match status" value="1"/>
</dbReference>
<organism evidence="2 3">
    <name type="scientific">Pedobacter steynii</name>
    <dbReference type="NCBI Taxonomy" id="430522"/>
    <lineage>
        <taxon>Bacteria</taxon>
        <taxon>Pseudomonadati</taxon>
        <taxon>Bacteroidota</taxon>
        <taxon>Sphingobacteriia</taxon>
        <taxon>Sphingobacteriales</taxon>
        <taxon>Sphingobacteriaceae</taxon>
        <taxon>Pedobacter</taxon>
    </lineage>
</organism>
<dbReference type="KEGG" id="psty:BFS30_02100"/>
<evidence type="ECO:0000313" key="3">
    <source>
        <dbReference type="Proteomes" id="UP000094313"/>
    </source>
</evidence>
<dbReference type="AlphaFoldDB" id="A0A1D7QBK4"/>
<reference evidence="2 3" key="1">
    <citation type="submission" date="2016-08" db="EMBL/GenBank/DDBJ databases">
        <authorList>
            <person name="Seilhamer J.J."/>
        </authorList>
    </citation>
    <scope>NUCLEOTIDE SEQUENCE [LARGE SCALE GENOMIC DNA]</scope>
    <source>
        <strain evidence="2 3">DX4</strain>
    </source>
</reference>
<proteinExistence type="predicted"/>
<dbReference type="Gene3D" id="3.90.550.10">
    <property type="entry name" value="Spore Coat Polysaccharide Biosynthesis Protein SpsA, Chain A"/>
    <property type="match status" value="1"/>
</dbReference>
<protein>
    <recommendedName>
        <fullName evidence="1">Glycosyltransferase 2-like domain-containing protein</fullName>
    </recommendedName>
</protein>
<sequence length="230" mass="26908">MKIPYVSCIMPTANRPKFIPLAIGYFLGQDYQNAELIIIDDGQDPVVKLVPKHHRIRYFHRETVSTIGMKRNYACEAAKGEIIMHWDDDDWYAHDWISRQLSALESSGADLCGLNTITFFSPLVQKFWRYADPDNQRPWLSGATMAYRKNLWEKYPFKDLQIGEDYDYLWNSGAKIYAHNYNDGFIAILHPHNTTLKPFENPKHKRHAIEWMNVPYKGKAENPEQSRPDN</sequence>
<dbReference type="Proteomes" id="UP000094313">
    <property type="component" value="Chromosome"/>
</dbReference>
<evidence type="ECO:0000313" key="2">
    <source>
        <dbReference type="EMBL" id="AOM76062.1"/>
    </source>
</evidence>
<dbReference type="EMBL" id="CP017141">
    <property type="protein sequence ID" value="AOM76062.1"/>
    <property type="molecule type" value="Genomic_DNA"/>
</dbReference>
<dbReference type="OrthoDB" id="9770457at2"/>
<gene>
    <name evidence="2" type="ORF">BFS30_02100</name>
</gene>
<dbReference type="GO" id="GO:0016758">
    <property type="term" value="F:hexosyltransferase activity"/>
    <property type="evidence" value="ECO:0007669"/>
    <property type="project" value="UniProtKB-ARBA"/>
</dbReference>
<dbReference type="CDD" id="cd00761">
    <property type="entry name" value="Glyco_tranf_GTA_type"/>
    <property type="match status" value="1"/>
</dbReference>
<dbReference type="InterPro" id="IPR029044">
    <property type="entry name" value="Nucleotide-diphossugar_trans"/>
</dbReference>
<feature type="domain" description="Glycosyltransferase 2-like" evidence="1">
    <location>
        <begin position="7"/>
        <end position="138"/>
    </location>
</feature>
<evidence type="ECO:0000259" key="1">
    <source>
        <dbReference type="Pfam" id="PF00535"/>
    </source>
</evidence>